<dbReference type="CDD" id="cd08650">
    <property type="entry name" value="FMT_core_HypX_N"/>
    <property type="match status" value="1"/>
</dbReference>
<dbReference type="Pfam" id="PF00551">
    <property type="entry name" value="Formyl_trans_N"/>
    <property type="match status" value="1"/>
</dbReference>
<dbReference type="InterPro" id="IPR005793">
    <property type="entry name" value="Formyl_trans_C"/>
</dbReference>
<proteinExistence type="predicted"/>
<dbReference type="SUPFAM" id="SSF53328">
    <property type="entry name" value="Formyltransferase"/>
    <property type="match status" value="1"/>
</dbReference>
<dbReference type="InterPro" id="IPR047180">
    <property type="entry name" value="HoxX-like"/>
</dbReference>
<dbReference type="InterPro" id="IPR002376">
    <property type="entry name" value="Formyl_transf_N"/>
</dbReference>
<evidence type="ECO:0000313" key="3">
    <source>
        <dbReference type="EMBL" id="XCM78088.1"/>
    </source>
</evidence>
<sequence>MRILLIASAFNSLSQRVFAELRDRGHTLDVHLGTAEASLLAAIRSGRPDLIVAPMLRSAVPRSVWSAHTCLVLHPGPPGDRGPSALDWAVHEGATRWGVTVLQAEEEMDAGPVWAHAECELPPAGKSGLYRGEVSDAAVAALLVAVDRFVGGDVRPQPQHGPRWRPTGRTRPYLDQAVRRIDWRRDTTERVLRSLRAADSRPGVLDELLGREFFLHGGHPEDELRGEPGELLATRAGAVCRATVDGAVWIPELRPRRTPGGPATFKLPAAAALAAHLPEGPRLPEAPVPLALPAARRTWSDISYREDGEVGFLRFAFPSGAMGTEHCRRLLAAYRHACTRPTSVLVLGGGRDFFSNGIHLNLIEAAPDPAEESWSNIIAMDDLVGQVLTSTDRLVVAALGGNAAAGGTMLALAADEVWCRQGVLLNPHYRLMGLYGSEYWTYSLPRRVGEAAAARLTGSALPVSCASARRIGLVDRVLAVPPSRFDEETARFARLLAASPRLGERIAEKKAARERDEGAKPLDAYRADELARMHRTFFDPREPYHALRRAFVRKEPLSGRPAQLAD</sequence>
<name>A0AAU8JQA4_9ACTN</name>
<dbReference type="Pfam" id="PF02911">
    <property type="entry name" value="Formyl_trans_C"/>
    <property type="match status" value="1"/>
</dbReference>
<dbReference type="PANTHER" id="PTHR43388">
    <property type="entry name" value="HYDROGENASE MATURATION FACTOR HOXX"/>
    <property type="match status" value="1"/>
</dbReference>
<reference evidence="3" key="1">
    <citation type="submission" date="2024-06" db="EMBL/GenBank/DDBJ databases">
        <title>The genome sequences of Kitasatospora sp. strain HUAS MG31.</title>
        <authorList>
            <person name="Mo P."/>
        </authorList>
    </citation>
    <scope>NUCLEOTIDE SEQUENCE</scope>
    <source>
        <strain evidence="3">HUAS MG31</strain>
    </source>
</reference>
<dbReference type="SUPFAM" id="SSF50486">
    <property type="entry name" value="FMT C-terminal domain-like"/>
    <property type="match status" value="1"/>
</dbReference>
<protein>
    <submittedName>
        <fullName evidence="3">Enoyl-CoA hydratase-related protein</fullName>
    </submittedName>
</protein>
<dbReference type="InterPro" id="IPR011034">
    <property type="entry name" value="Formyl_transferase-like_C_sf"/>
</dbReference>
<organism evidence="3">
    <name type="scientific">Kitasatospora camelliae</name>
    <dbReference type="NCBI Taxonomy" id="3156397"/>
    <lineage>
        <taxon>Bacteria</taxon>
        <taxon>Bacillati</taxon>
        <taxon>Actinomycetota</taxon>
        <taxon>Actinomycetes</taxon>
        <taxon>Kitasatosporales</taxon>
        <taxon>Streptomycetaceae</taxon>
        <taxon>Kitasatospora</taxon>
    </lineage>
</organism>
<gene>
    <name evidence="3" type="ORF">ABWK59_03620</name>
</gene>
<dbReference type="AlphaFoldDB" id="A0AAU8JQA4"/>
<dbReference type="InterPro" id="IPR009188">
    <property type="entry name" value="NiFe-hyd_mat_HypX/HoxX"/>
</dbReference>
<dbReference type="KEGG" id="kcm:ABWK59_03620"/>
<evidence type="ECO:0000259" key="1">
    <source>
        <dbReference type="Pfam" id="PF00551"/>
    </source>
</evidence>
<accession>A0AAU8JQA4</accession>
<dbReference type="RefSeq" id="WP_354637831.1">
    <property type="nucleotide sequence ID" value="NZ_CP159872.1"/>
</dbReference>
<dbReference type="Gene3D" id="3.40.50.12230">
    <property type="match status" value="1"/>
</dbReference>
<dbReference type="InterPro" id="IPR001753">
    <property type="entry name" value="Enoyl-CoA_hydra/iso"/>
</dbReference>
<dbReference type="EMBL" id="CP159872">
    <property type="protein sequence ID" value="XCM78088.1"/>
    <property type="molecule type" value="Genomic_DNA"/>
</dbReference>
<dbReference type="PIRSF" id="PIRSF006787">
    <property type="entry name" value="Hydrgn_mat_HoxX"/>
    <property type="match status" value="1"/>
</dbReference>
<dbReference type="Gene3D" id="3.90.226.10">
    <property type="entry name" value="2-enoyl-CoA Hydratase, Chain A, domain 1"/>
    <property type="match status" value="1"/>
</dbReference>
<evidence type="ECO:0000259" key="2">
    <source>
        <dbReference type="Pfam" id="PF02911"/>
    </source>
</evidence>
<dbReference type="CDD" id="cd08701">
    <property type="entry name" value="FMT_C_HypX"/>
    <property type="match status" value="1"/>
</dbReference>
<dbReference type="InterPro" id="IPR029045">
    <property type="entry name" value="ClpP/crotonase-like_dom_sf"/>
</dbReference>
<dbReference type="InterPro" id="IPR036477">
    <property type="entry name" value="Formyl_transf_N_sf"/>
</dbReference>
<dbReference type="Pfam" id="PF00378">
    <property type="entry name" value="ECH_1"/>
    <property type="match status" value="1"/>
</dbReference>
<dbReference type="PANTHER" id="PTHR43388:SF1">
    <property type="entry name" value="HYDROGENASE MATURATION FACTOR HOXX"/>
    <property type="match status" value="1"/>
</dbReference>
<dbReference type="GO" id="GO:0003824">
    <property type="term" value="F:catalytic activity"/>
    <property type="evidence" value="ECO:0007669"/>
    <property type="project" value="InterPro"/>
</dbReference>
<dbReference type="SUPFAM" id="SSF52096">
    <property type="entry name" value="ClpP/crotonase"/>
    <property type="match status" value="1"/>
</dbReference>
<dbReference type="CDD" id="cd06558">
    <property type="entry name" value="crotonase-like"/>
    <property type="match status" value="1"/>
</dbReference>
<feature type="domain" description="Formyl transferase C-terminal" evidence="2">
    <location>
        <begin position="176"/>
        <end position="256"/>
    </location>
</feature>
<feature type="domain" description="Formyl transferase N-terminal" evidence="1">
    <location>
        <begin position="36"/>
        <end position="142"/>
    </location>
</feature>